<dbReference type="OrthoDB" id="9812625at2"/>
<gene>
    <name evidence="11" type="ORF">DDQ50_03245</name>
</gene>
<dbReference type="InterPro" id="IPR016160">
    <property type="entry name" value="Ald_DH_CS_CYS"/>
</dbReference>
<dbReference type="Gene3D" id="3.40.309.10">
    <property type="entry name" value="Aldehyde Dehydrogenase, Chain A, domain 2"/>
    <property type="match status" value="1"/>
</dbReference>
<keyword evidence="4" id="KW-0520">NAD</keyword>
<dbReference type="EC" id="1.2.1.88" evidence="2"/>
<dbReference type="Pfam" id="PF01619">
    <property type="entry name" value="Pro_dh"/>
    <property type="match status" value="1"/>
</dbReference>
<comment type="pathway">
    <text evidence="1">Amino-acid degradation; L-proline degradation into L-glutamate; L-glutamate from L-proline: step 2/2.</text>
</comment>
<dbReference type="InterPro" id="IPR029041">
    <property type="entry name" value="FAD-linked_oxidoreductase-like"/>
</dbReference>
<dbReference type="Gene3D" id="3.40.605.10">
    <property type="entry name" value="Aldehyde Dehydrogenase, Chain A, domain 1"/>
    <property type="match status" value="1"/>
</dbReference>
<feature type="domain" description="Aldehyde dehydrogenase" evidence="9">
    <location>
        <begin position="530"/>
        <end position="933"/>
    </location>
</feature>
<dbReference type="InterPro" id="IPR050485">
    <property type="entry name" value="Proline_metab_enzyme"/>
</dbReference>
<evidence type="ECO:0000259" key="10">
    <source>
        <dbReference type="Pfam" id="PF01619"/>
    </source>
</evidence>
<dbReference type="PANTHER" id="PTHR42862:SF1">
    <property type="entry name" value="DELTA-1-PYRROLINE-5-CARBOXYLATE DEHYDROGENASE 2, ISOFORM A-RELATED"/>
    <property type="match status" value="1"/>
</dbReference>
<evidence type="ECO:0000256" key="6">
    <source>
        <dbReference type="PIRSR" id="PIRSR000197-1"/>
    </source>
</evidence>
<evidence type="ECO:0000256" key="7">
    <source>
        <dbReference type="PROSITE-ProRule" id="PRU10007"/>
    </source>
</evidence>
<dbReference type="PROSITE" id="PS00687">
    <property type="entry name" value="ALDEHYDE_DEHYDR_GLU"/>
    <property type="match status" value="1"/>
</dbReference>
<dbReference type="GO" id="GO:0004657">
    <property type="term" value="F:proline dehydrogenase activity"/>
    <property type="evidence" value="ECO:0007669"/>
    <property type="project" value="InterPro"/>
</dbReference>
<evidence type="ECO:0000256" key="5">
    <source>
        <dbReference type="ARBA" id="ARBA00048142"/>
    </source>
</evidence>
<dbReference type="PIRSF" id="PIRSF000197">
    <property type="entry name" value="Bifunct_PutA"/>
    <property type="match status" value="1"/>
</dbReference>
<dbReference type="InterPro" id="IPR002872">
    <property type="entry name" value="Proline_DH_dom"/>
</dbReference>
<feature type="domain" description="Proline dehydrogenase" evidence="10">
    <location>
        <begin position="133"/>
        <end position="423"/>
    </location>
</feature>
<dbReference type="InterPro" id="IPR016163">
    <property type="entry name" value="Ald_DH_C"/>
</dbReference>
<evidence type="ECO:0000256" key="8">
    <source>
        <dbReference type="RuleBase" id="RU003345"/>
    </source>
</evidence>
<dbReference type="Pfam" id="PF00171">
    <property type="entry name" value="Aldedh"/>
    <property type="match status" value="1"/>
</dbReference>
<protein>
    <recommendedName>
        <fullName evidence="2">L-glutamate gamma-semialdehyde dehydrogenase</fullName>
        <ecNumber evidence="2">1.2.1.88</ecNumber>
    </recommendedName>
</protein>
<dbReference type="SUPFAM" id="SSF51730">
    <property type="entry name" value="FAD-linked oxidoreductase"/>
    <property type="match status" value="1"/>
</dbReference>
<dbReference type="EMBL" id="QEOP01000001">
    <property type="protein sequence ID" value="PVZ95529.1"/>
    <property type="molecule type" value="Genomic_DNA"/>
</dbReference>
<evidence type="ECO:0000256" key="4">
    <source>
        <dbReference type="ARBA" id="ARBA00023027"/>
    </source>
</evidence>
<proteinExistence type="inferred from homology"/>
<dbReference type="InterPro" id="IPR025703">
    <property type="entry name" value="Bifunct_PutA"/>
</dbReference>
<dbReference type="PANTHER" id="PTHR42862">
    <property type="entry name" value="DELTA-1-PYRROLINE-5-CARBOXYLATE DEHYDROGENASE 1, ISOFORM A-RELATED"/>
    <property type="match status" value="1"/>
</dbReference>
<dbReference type="GO" id="GO:0003842">
    <property type="term" value="F:L-glutamate gamma-semialdehyde dehydrogenase activity"/>
    <property type="evidence" value="ECO:0007669"/>
    <property type="project" value="UniProtKB-EC"/>
</dbReference>
<dbReference type="PROSITE" id="PS00070">
    <property type="entry name" value="ALDEHYDE_DEHYDR_CYS"/>
    <property type="match status" value="1"/>
</dbReference>
<dbReference type="InterPro" id="IPR016162">
    <property type="entry name" value="Ald_DH_N"/>
</dbReference>
<keyword evidence="3 8" id="KW-0560">Oxidoreductase</keyword>
<comment type="similarity">
    <text evidence="8">Belongs to the aldehyde dehydrogenase family.</text>
</comment>
<dbReference type="GO" id="GO:0009898">
    <property type="term" value="C:cytoplasmic side of plasma membrane"/>
    <property type="evidence" value="ECO:0007669"/>
    <property type="project" value="TreeGrafter"/>
</dbReference>
<reference evidence="11 12" key="1">
    <citation type="submission" date="2018-05" db="EMBL/GenBank/DDBJ databases">
        <title>Amnibacterium sp. M8JJ-5, whole genome shotgun sequence.</title>
        <authorList>
            <person name="Tuo L."/>
        </authorList>
    </citation>
    <scope>NUCLEOTIDE SEQUENCE [LARGE SCALE GENOMIC DNA]</scope>
    <source>
        <strain evidence="11 12">M8JJ-5</strain>
    </source>
</reference>
<evidence type="ECO:0000256" key="2">
    <source>
        <dbReference type="ARBA" id="ARBA00012884"/>
    </source>
</evidence>
<feature type="active site" evidence="6">
    <location>
        <position position="747"/>
    </location>
</feature>
<evidence type="ECO:0000256" key="1">
    <source>
        <dbReference type="ARBA" id="ARBA00004786"/>
    </source>
</evidence>
<dbReference type="Gene3D" id="3.20.20.220">
    <property type="match status" value="1"/>
</dbReference>
<keyword evidence="12" id="KW-1185">Reference proteome</keyword>
<dbReference type="GO" id="GO:0003700">
    <property type="term" value="F:DNA-binding transcription factor activity"/>
    <property type="evidence" value="ECO:0007669"/>
    <property type="project" value="InterPro"/>
</dbReference>
<dbReference type="Proteomes" id="UP000244893">
    <property type="component" value="Unassembled WGS sequence"/>
</dbReference>
<dbReference type="SUPFAM" id="SSF53720">
    <property type="entry name" value="ALDH-like"/>
    <property type="match status" value="1"/>
</dbReference>
<sequence>MTSEPRANDLLDIGPAAVDLVRRWLASHDGAAADPAGERLAALLRDPAGPAFALGFVDGVVRPDDVGVAGRNLSALARSVPSFLPWHLRAAVRLGGALAPAAPWIVVPVARRALRSMVGHLVIDASGDRLGSRIAALRAGGARLNLNLLGEAVLGDGEAQRRLDGTRRLLERDDVDYVSIKVSSVAAGLSMWAFDAEVERVVATLLPLYRLAAASPEPKFINLDMEEYRDLDLTLAVFMRVLDQPELAGLEAGVVLQAYLPDALPAMKRLQDWAASRVAAGGASVKVRVVKGANLAMEHVDATLHDWPLATWSSKLETDAAYLRLLDWALTPERTRSVRIGVAGHNLFDIAWTWLLAQRRGVTDRIDFEMLLGMAAGGTGAVARDVGGVILYTPVVDPAEFDVAIAYLVRRLEENASEANFMSAVFELGSSPTAFERERGRFLESLAAVGDKVPETNRVQDRRSEKPRAIHGAEYAGAPDTDPSLAANRAWAARLLRGAPDTSLGDAVLAASRIDDTGILDRVLDTVGRSAVGWAEQGGEERARVLERAAAALAALRADLLEIAAAETGKTLAEGDPEVSEAIDFARYYATLARGLDEIPGVTHTSARVTVVAPPWNFPISIAAGSVLAALASGSGVVFTPAPQARRTGAVLAEALWQAGIPRELLAFVDIDEDGLGRTLISHPLVDRVLLTGSWDTAALFRSWRHDLPLLAETSGKNAIIVTPSADLDLAVADVVRSAFGHAGQKCSAASLVILVGSVGRSKRFLDQLVDATASLRVGSALDPHTTMGPLIEPASGKLLSALTELEAGQHWLVEPRRLDAEGRLWTPGVRDRVAEGSEFHLTEYFGPVLGIMRAPSLERAIELQNAVPYGLTAGLHSLDPLEIADWLETVEAGNLYVNRGITGAIVRRHPFGGWKRSNVGGGAKAGGPNALLDLVDWHPLPLPPGRSIALDGVGSDVARVIEAATADLPYEGFELVRQGARSDEAAWRAEYGVTRDVSALGVERNVFRYRPAAVLLRLTESGSVSELVRVLVAGVRAGADITLSLARPLSPGLAGLLELRGVRTRVEGDERFLERARARELAGGRVRLVGDGGDAAALAAATGGDPDVTVFAGEVTVAGRLELRPFLLEQAVSITAHRFGTPSALAAEVL</sequence>
<comment type="caution">
    <text evidence="11">The sequence shown here is derived from an EMBL/GenBank/DDBJ whole genome shotgun (WGS) entry which is preliminary data.</text>
</comment>
<dbReference type="InterPro" id="IPR029510">
    <property type="entry name" value="Ald_DH_CS_GLU"/>
</dbReference>
<comment type="catalytic activity">
    <reaction evidence="5">
        <text>L-glutamate 5-semialdehyde + NAD(+) + H2O = L-glutamate + NADH + 2 H(+)</text>
        <dbReference type="Rhea" id="RHEA:30235"/>
        <dbReference type="ChEBI" id="CHEBI:15377"/>
        <dbReference type="ChEBI" id="CHEBI:15378"/>
        <dbReference type="ChEBI" id="CHEBI:29985"/>
        <dbReference type="ChEBI" id="CHEBI:57540"/>
        <dbReference type="ChEBI" id="CHEBI:57945"/>
        <dbReference type="ChEBI" id="CHEBI:58066"/>
        <dbReference type="EC" id="1.2.1.88"/>
    </reaction>
</comment>
<evidence type="ECO:0000256" key="3">
    <source>
        <dbReference type="ARBA" id="ARBA00023002"/>
    </source>
</evidence>
<organism evidence="11 12">
    <name type="scientific">Amnibacterium flavum</name>
    <dbReference type="NCBI Taxonomy" id="2173173"/>
    <lineage>
        <taxon>Bacteria</taxon>
        <taxon>Bacillati</taxon>
        <taxon>Actinomycetota</taxon>
        <taxon>Actinomycetes</taxon>
        <taxon>Micrococcales</taxon>
        <taxon>Microbacteriaceae</taxon>
        <taxon>Amnibacterium</taxon>
    </lineage>
</organism>
<dbReference type="AlphaFoldDB" id="A0A2V1HWG3"/>
<evidence type="ECO:0000259" key="9">
    <source>
        <dbReference type="Pfam" id="PF00171"/>
    </source>
</evidence>
<evidence type="ECO:0000313" key="11">
    <source>
        <dbReference type="EMBL" id="PVZ95529.1"/>
    </source>
</evidence>
<dbReference type="InterPro" id="IPR015590">
    <property type="entry name" value="Aldehyde_DH_dom"/>
</dbReference>
<evidence type="ECO:0000313" key="12">
    <source>
        <dbReference type="Proteomes" id="UP000244893"/>
    </source>
</evidence>
<name>A0A2V1HWG3_9MICO</name>
<feature type="active site" evidence="6 7">
    <location>
        <position position="713"/>
    </location>
</feature>
<dbReference type="GO" id="GO:0010133">
    <property type="term" value="P:L-proline catabolic process to L-glutamate"/>
    <property type="evidence" value="ECO:0007669"/>
    <property type="project" value="InterPro"/>
</dbReference>
<dbReference type="RefSeq" id="WP_116755264.1">
    <property type="nucleotide sequence ID" value="NZ_JBHUEX010000001.1"/>
</dbReference>
<dbReference type="InterPro" id="IPR016161">
    <property type="entry name" value="Ald_DH/histidinol_DH"/>
</dbReference>
<accession>A0A2V1HWG3</accession>